<dbReference type="EMBL" id="RJVQ01000012">
    <property type="protein sequence ID" value="RQW61459.1"/>
    <property type="molecule type" value="Genomic_DNA"/>
</dbReference>
<keyword evidence="3" id="KW-1185">Reference proteome</keyword>
<proteinExistence type="predicted"/>
<protein>
    <submittedName>
        <fullName evidence="2">Uncharacterized protein</fullName>
    </submittedName>
</protein>
<dbReference type="Proteomes" id="UP000281112">
    <property type="component" value="Unassembled WGS sequence"/>
</dbReference>
<keyword evidence="1" id="KW-0812">Transmembrane</keyword>
<comment type="caution">
    <text evidence="2">The sequence shown here is derived from an EMBL/GenBank/DDBJ whole genome shotgun (WGS) entry which is preliminary data.</text>
</comment>
<evidence type="ECO:0000256" key="1">
    <source>
        <dbReference type="SAM" id="Phobius"/>
    </source>
</evidence>
<dbReference type="RefSeq" id="WP_124938815.1">
    <property type="nucleotide sequence ID" value="NZ_RJVQ01000012.1"/>
</dbReference>
<reference evidence="2 3" key="1">
    <citation type="submission" date="2018-11" db="EMBL/GenBank/DDBJ databases">
        <title>Vibrio LJC006 sp. nov., isolated from seawater during the bloom of the enteromorpha.</title>
        <authorList>
            <person name="Liang J."/>
        </authorList>
    </citation>
    <scope>NUCLEOTIDE SEQUENCE [LARGE SCALE GENOMIC DNA]</scope>
    <source>
        <strain evidence="2 3">LJC006</strain>
    </source>
</reference>
<gene>
    <name evidence="2" type="ORF">EES38_19150</name>
</gene>
<dbReference type="AlphaFoldDB" id="A0A3N9TBF8"/>
<keyword evidence="1" id="KW-1133">Transmembrane helix</keyword>
<evidence type="ECO:0000313" key="2">
    <source>
        <dbReference type="EMBL" id="RQW61459.1"/>
    </source>
</evidence>
<feature type="transmembrane region" description="Helical" evidence="1">
    <location>
        <begin position="49"/>
        <end position="76"/>
    </location>
</feature>
<keyword evidence="1" id="KW-0472">Membrane</keyword>
<feature type="transmembrane region" description="Helical" evidence="1">
    <location>
        <begin position="82"/>
        <end position="104"/>
    </location>
</feature>
<accession>A0A3N9TBF8</accession>
<dbReference type="OrthoDB" id="5878213at2"/>
<organism evidence="2 3">
    <name type="scientific">Vibrio viridaestus</name>
    <dbReference type="NCBI Taxonomy" id="2487322"/>
    <lineage>
        <taxon>Bacteria</taxon>
        <taxon>Pseudomonadati</taxon>
        <taxon>Pseudomonadota</taxon>
        <taxon>Gammaproteobacteria</taxon>
        <taxon>Vibrionales</taxon>
        <taxon>Vibrionaceae</taxon>
        <taxon>Vibrio</taxon>
    </lineage>
</organism>
<evidence type="ECO:0000313" key="3">
    <source>
        <dbReference type="Proteomes" id="UP000281112"/>
    </source>
</evidence>
<name>A0A3N9TBF8_9VIBR</name>
<sequence length="124" mass="13600">MDNNNPDQPAVNDENVFERLLVTHQVWLKQVLGLAALEAKIWAASGAQLIALICGVVFLSITAWLLLITLAAVAAWHYGFSLIAIVTTAFGLVVISTVLMMLWVRKTLKAMDINKLLDTVIPDD</sequence>